<accession>A0ABY4BPX9</accession>
<proteinExistence type="predicted"/>
<gene>
    <name evidence="2" type="ORF">MTP09_00510</name>
</gene>
<feature type="domain" description="DUF6973" evidence="1">
    <location>
        <begin position="25"/>
        <end position="152"/>
    </location>
</feature>
<evidence type="ECO:0000313" key="3">
    <source>
        <dbReference type="Proteomes" id="UP000831460"/>
    </source>
</evidence>
<reference evidence="2 3" key="1">
    <citation type="submission" date="2022-03" db="EMBL/GenBank/DDBJ databases">
        <title>Chryseobacterium sp. isolated from particulate matters in swine house.</title>
        <authorList>
            <person name="Won M."/>
            <person name="Kim S.-J."/>
            <person name="Kwon S.-W."/>
        </authorList>
    </citation>
    <scope>NUCLEOTIDE SEQUENCE [LARGE SCALE GENOMIC DNA]</scope>
    <source>
        <strain evidence="2 3">SC2-2</strain>
    </source>
</reference>
<protein>
    <recommendedName>
        <fullName evidence="1">DUF6973 domain-containing protein</fullName>
    </recommendedName>
</protein>
<dbReference type="EMBL" id="CP094532">
    <property type="protein sequence ID" value="UOE41160.1"/>
    <property type="molecule type" value="Genomic_DNA"/>
</dbReference>
<dbReference type="RefSeq" id="WP_243549641.1">
    <property type="nucleotide sequence ID" value="NZ_CP094532.1"/>
</dbReference>
<evidence type="ECO:0000259" key="1">
    <source>
        <dbReference type="Pfam" id="PF22322"/>
    </source>
</evidence>
<evidence type="ECO:0000313" key="2">
    <source>
        <dbReference type="EMBL" id="UOE41160.1"/>
    </source>
</evidence>
<dbReference type="Proteomes" id="UP000831460">
    <property type="component" value="Chromosome"/>
</dbReference>
<organism evidence="2 3">
    <name type="scientific">Chryseobacterium suipulveris</name>
    <dbReference type="NCBI Taxonomy" id="2929800"/>
    <lineage>
        <taxon>Bacteria</taxon>
        <taxon>Pseudomonadati</taxon>
        <taxon>Bacteroidota</taxon>
        <taxon>Flavobacteriia</taxon>
        <taxon>Flavobacteriales</taxon>
        <taxon>Weeksellaceae</taxon>
        <taxon>Chryseobacterium group</taxon>
        <taxon>Chryseobacterium</taxon>
    </lineage>
</organism>
<dbReference type="InterPro" id="IPR054246">
    <property type="entry name" value="DUF6973"/>
</dbReference>
<name>A0ABY4BPX9_9FLAO</name>
<keyword evidence="3" id="KW-1185">Reference proteome</keyword>
<sequence length="171" mass="19763">MRRITVILLNTLRTLSFEKLLKLAKLAVPHPLFSILGFYATVKSFVVAQKYFPKTNSNNGIGNAFRHALWTGLIMMYGCKISSPKKALSFCKRMTDLHEELFPNEPLEKKMDLHNNQVGMDLFMEMLQGIHRQFFETNFLVDKILEKTKTAKILENLDDDFGNDLVYLKTD</sequence>
<dbReference type="Pfam" id="PF22322">
    <property type="entry name" value="DUF6973"/>
    <property type="match status" value="1"/>
</dbReference>